<comment type="caution">
    <text evidence="7">The sequence shown here is derived from an EMBL/GenBank/DDBJ whole genome shotgun (WGS) entry which is preliminary data.</text>
</comment>
<feature type="domain" description="FAD dependent oxidoreductase" evidence="6">
    <location>
        <begin position="8"/>
        <end position="360"/>
    </location>
</feature>
<evidence type="ECO:0000313" key="8">
    <source>
        <dbReference type="Proteomes" id="UP001516620"/>
    </source>
</evidence>
<evidence type="ECO:0000313" key="7">
    <source>
        <dbReference type="EMBL" id="MBM6994165.1"/>
    </source>
</evidence>
<evidence type="ECO:0000256" key="1">
    <source>
        <dbReference type="ARBA" id="ARBA00001974"/>
    </source>
</evidence>
<dbReference type="InterPro" id="IPR045170">
    <property type="entry name" value="MTOX"/>
</dbReference>
<keyword evidence="5" id="KW-0812">Transmembrane</keyword>
<protein>
    <submittedName>
        <fullName evidence="7">N-methyl-L-tryptophan oxidase</fullName>
        <ecNumber evidence="7">1.5.3.2</ecNumber>
    </submittedName>
</protein>
<reference evidence="7 8" key="1">
    <citation type="submission" date="2021-01" db="EMBL/GenBank/DDBJ databases">
        <title>Paenibacillus sp.nov. isolated from the rhizosphere soil of tomato plant.</title>
        <authorList>
            <person name="Thin K.K."/>
            <person name="Zhang X."/>
            <person name="He S."/>
        </authorList>
    </citation>
    <scope>NUCLEOTIDE SEQUENCE [LARGE SCALE GENOMIC DNA]</scope>
    <source>
        <strain evidence="7 8">DXFW5</strain>
    </source>
</reference>
<name>A0ABS2GZ78_9BACL</name>
<gene>
    <name evidence="7" type="primary">solA</name>
    <name evidence="7" type="ORF">IM700_000655</name>
</gene>
<dbReference type="PANTHER" id="PTHR10961:SF7">
    <property type="entry name" value="FAD DEPENDENT OXIDOREDUCTASE DOMAIN-CONTAINING PROTEIN"/>
    <property type="match status" value="1"/>
</dbReference>
<evidence type="ECO:0000256" key="3">
    <source>
        <dbReference type="ARBA" id="ARBA00022827"/>
    </source>
</evidence>
<keyword evidence="5" id="KW-1133">Transmembrane helix</keyword>
<dbReference type="Gene3D" id="3.30.9.10">
    <property type="entry name" value="D-Amino Acid Oxidase, subunit A, domain 2"/>
    <property type="match status" value="1"/>
</dbReference>
<dbReference type="GO" id="GO:0050131">
    <property type="term" value="F:N-methyl-L-amino-acid oxidase activity"/>
    <property type="evidence" value="ECO:0007669"/>
    <property type="project" value="UniProtKB-EC"/>
</dbReference>
<evidence type="ECO:0000256" key="2">
    <source>
        <dbReference type="ARBA" id="ARBA00022630"/>
    </source>
</evidence>
<organism evidence="7 8">
    <name type="scientific">Paenibacillus rhizolycopersici</name>
    <dbReference type="NCBI Taxonomy" id="2780073"/>
    <lineage>
        <taxon>Bacteria</taxon>
        <taxon>Bacillati</taxon>
        <taxon>Bacillota</taxon>
        <taxon>Bacilli</taxon>
        <taxon>Bacillales</taxon>
        <taxon>Paenibacillaceae</taxon>
        <taxon>Paenibacillus</taxon>
    </lineage>
</organism>
<dbReference type="NCBIfam" id="NF008425">
    <property type="entry name" value="PRK11259.1"/>
    <property type="match status" value="1"/>
</dbReference>
<dbReference type="EC" id="1.5.3.2" evidence="7"/>
<dbReference type="SUPFAM" id="SSF51905">
    <property type="entry name" value="FAD/NAD(P)-binding domain"/>
    <property type="match status" value="1"/>
</dbReference>
<dbReference type="InterPro" id="IPR036188">
    <property type="entry name" value="FAD/NAD-bd_sf"/>
</dbReference>
<evidence type="ECO:0000256" key="5">
    <source>
        <dbReference type="SAM" id="Phobius"/>
    </source>
</evidence>
<keyword evidence="2" id="KW-0285">Flavoprotein</keyword>
<evidence type="ECO:0000259" key="6">
    <source>
        <dbReference type="Pfam" id="PF01266"/>
    </source>
</evidence>
<keyword evidence="3" id="KW-0274">FAD</keyword>
<dbReference type="SUPFAM" id="SSF54373">
    <property type="entry name" value="FAD-linked reductases, C-terminal domain"/>
    <property type="match status" value="1"/>
</dbReference>
<dbReference type="InterPro" id="IPR006076">
    <property type="entry name" value="FAD-dep_OxRdtase"/>
</dbReference>
<evidence type="ECO:0000256" key="4">
    <source>
        <dbReference type="ARBA" id="ARBA00023002"/>
    </source>
</evidence>
<feature type="transmembrane region" description="Helical" evidence="5">
    <location>
        <begin position="6"/>
        <end position="26"/>
    </location>
</feature>
<proteinExistence type="predicted"/>
<dbReference type="Pfam" id="PF01266">
    <property type="entry name" value="DAO"/>
    <property type="match status" value="1"/>
</dbReference>
<dbReference type="EMBL" id="JADCNN020000001">
    <property type="protein sequence ID" value="MBM6994165.1"/>
    <property type="molecule type" value="Genomic_DNA"/>
</dbReference>
<dbReference type="Gene3D" id="3.50.50.60">
    <property type="entry name" value="FAD/NAD(P)-binding domain"/>
    <property type="match status" value="1"/>
</dbReference>
<accession>A0ABS2GZ78</accession>
<keyword evidence="4 7" id="KW-0560">Oxidoreductase</keyword>
<dbReference type="RefSeq" id="WP_193415684.1">
    <property type="nucleotide sequence ID" value="NZ_JADCNN020000001.1"/>
</dbReference>
<comment type="cofactor">
    <cofactor evidence="1">
        <name>FAD</name>
        <dbReference type="ChEBI" id="CHEBI:57692"/>
    </cofactor>
</comment>
<sequence>MSTHASYDVIVVGAGSMGMSAGYYLARKGLRTLLIDAFDPPHREGSHHGEPRLIRHAYSGDPLYTELAIRAHRLWNDVEEQTGTRLLEPSGVLNLADRGLYSFKPRIAQSEALGVRTEWLDAAEIRARWPELTIPDSFEAMYEPDAGYLYSERCIEAYRKLALRQGAELLPYSIVREVKVHGGEGGVTVYTADDKFHAGAVLLAAGAWFSTLAPFVDLPIRAVRKGVGWFETSGPGFDAGRFPGFTLGTPEGGYYGFPSIGGAGLKIGRHDGGLPWAPGETLAPFGAHPEDEDDLRRVLEAYFPGAAGRLKQGAACKYELTPDEDFIIDRHPEHPQVWVAGGFSGHGFKFASVVGELLADFIGDGKAGYSLRPFALDRFVQPAPLGGVGRKLDFESEGIK</sequence>
<dbReference type="PANTHER" id="PTHR10961">
    <property type="entry name" value="PEROXISOMAL SARCOSINE OXIDASE"/>
    <property type="match status" value="1"/>
</dbReference>
<keyword evidence="8" id="KW-1185">Reference proteome</keyword>
<keyword evidence="5" id="KW-0472">Membrane</keyword>
<dbReference type="Proteomes" id="UP001516620">
    <property type="component" value="Unassembled WGS sequence"/>
</dbReference>